<dbReference type="Proteomes" id="UP000521943">
    <property type="component" value="Unassembled WGS sequence"/>
</dbReference>
<keyword evidence="4" id="KW-1185">Reference proteome</keyword>
<sequence>MACGRAEEEVEVGRKELELERAAKFDQVTCDDKSSEYELTWRVSHVHLLITALSYEDSTNLLAIGVGAAVVILSEVDKFSHSYREEWTIGSPTVDATSAVGAEGGATSFPFEVRGVHFVKNGRKLVVTYLEGGIHCYDLKKRVKSWFLSPRSYRIVKSAIDTGSRTMVCSNAYDGFDLYDLHTKKFLKTLKQSAPEGANVSVPALFVHQDRHVLLGSAGGPISIVAMSNGQRVATLSHGADDKDMIQALAYTSAPSGTIIATACSEKDLETYIKIWRQDAAHPPRFRPDLPSTTETTTTTTASQLPAGRKSRQKGTRDTSPSTFGERPSGDGRSSKVIRRHDELSHSTEGPSQDGMVTDSSVSETSCEDLVERDDICELDKSKAGGLPIFFLSCCALFVAILFTSSQFHHLRSYVSSLMVGAIPKAVSYFPSSIVLHIQNLLRGAADSLETLSESTTRVDVVDTIVYL</sequence>
<evidence type="ECO:0000313" key="3">
    <source>
        <dbReference type="EMBL" id="KAF6745575.1"/>
    </source>
</evidence>
<feature type="compositionally biased region" description="Basic and acidic residues" evidence="1">
    <location>
        <begin position="328"/>
        <end position="346"/>
    </location>
</feature>
<proteinExistence type="predicted"/>
<gene>
    <name evidence="3" type="ORF">DFP72DRAFT_1077353</name>
</gene>
<dbReference type="AlphaFoldDB" id="A0A8H6HEH8"/>
<dbReference type="OrthoDB" id="3238562at2759"/>
<comment type="caution">
    <text evidence="3">The sequence shown here is derived from an EMBL/GenBank/DDBJ whole genome shotgun (WGS) entry which is preliminary data.</text>
</comment>
<dbReference type="InterPro" id="IPR015943">
    <property type="entry name" value="WD40/YVTN_repeat-like_dom_sf"/>
</dbReference>
<reference evidence="3 4" key="1">
    <citation type="submission" date="2020-07" db="EMBL/GenBank/DDBJ databases">
        <title>Comparative genomics of pyrophilous fungi reveals a link between fire events and developmental genes.</title>
        <authorList>
            <consortium name="DOE Joint Genome Institute"/>
            <person name="Steindorff A.S."/>
            <person name="Carver A."/>
            <person name="Calhoun S."/>
            <person name="Stillman K."/>
            <person name="Liu H."/>
            <person name="Lipzen A."/>
            <person name="Pangilinan J."/>
            <person name="Labutti K."/>
            <person name="Bruns T.D."/>
            <person name="Grigoriev I.V."/>
        </authorList>
    </citation>
    <scope>NUCLEOTIDE SEQUENCE [LARGE SCALE GENOMIC DNA]</scope>
    <source>
        <strain evidence="3 4">CBS 144469</strain>
    </source>
</reference>
<dbReference type="Gene3D" id="2.130.10.10">
    <property type="entry name" value="YVTN repeat-like/Quinoprotein amine dehydrogenase"/>
    <property type="match status" value="1"/>
</dbReference>
<keyword evidence="2" id="KW-0472">Membrane</keyword>
<dbReference type="SUPFAM" id="SSF50998">
    <property type="entry name" value="Quinoprotein alcohol dehydrogenase-like"/>
    <property type="match status" value="1"/>
</dbReference>
<evidence type="ECO:0000313" key="4">
    <source>
        <dbReference type="Proteomes" id="UP000521943"/>
    </source>
</evidence>
<feature type="transmembrane region" description="Helical" evidence="2">
    <location>
        <begin position="385"/>
        <end position="403"/>
    </location>
</feature>
<accession>A0A8H6HEH8</accession>
<feature type="region of interest" description="Disordered" evidence="1">
    <location>
        <begin position="282"/>
        <end position="364"/>
    </location>
</feature>
<protein>
    <submittedName>
        <fullName evidence="3">Uncharacterized protein</fullName>
    </submittedName>
</protein>
<organism evidence="3 4">
    <name type="scientific">Ephemerocybe angulata</name>
    <dbReference type="NCBI Taxonomy" id="980116"/>
    <lineage>
        <taxon>Eukaryota</taxon>
        <taxon>Fungi</taxon>
        <taxon>Dikarya</taxon>
        <taxon>Basidiomycota</taxon>
        <taxon>Agaricomycotina</taxon>
        <taxon>Agaricomycetes</taxon>
        <taxon>Agaricomycetidae</taxon>
        <taxon>Agaricales</taxon>
        <taxon>Agaricineae</taxon>
        <taxon>Psathyrellaceae</taxon>
        <taxon>Ephemerocybe</taxon>
    </lineage>
</organism>
<dbReference type="EMBL" id="JACGCI010000104">
    <property type="protein sequence ID" value="KAF6745575.1"/>
    <property type="molecule type" value="Genomic_DNA"/>
</dbReference>
<evidence type="ECO:0000256" key="1">
    <source>
        <dbReference type="SAM" id="MobiDB-lite"/>
    </source>
</evidence>
<keyword evidence="2" id="KW-1133">Transmembrane helix</keyword>
<evidence type="ECO:0000256" key="2">
    <source>
        <dbReference type="SAM" id="Phobius"/>
    </source>
</evidence>
<name>A0A8H6HEH8_9AGAR</name>
<keyword evidence="2" id="KW-0812">Transmembrane</keyword>
<dbReference type="InterPro" id="IPR011047">
    <property type="entry name" value="Quinoprotein_ADH-like_sf"/>
</dbReference>